<evidence type="ECO:0000256" key="4">
    <source>
        <dbReference type="ARBA" id="ARBA00022801"/>
    </source>
</evidence>
<dbReference type="PANTHER" id="PTHR12994:SF17">
    <property type="entry name" value="LD30995P"/>
    <property type="match status" value="1"/>
</dbReference>
<proteinExistence type="inferred from homology"/>
<dbReference type="NCBIfam" id="NF033678">
    <property type="entry name" value="C69_fam_dipept"/>
    <property type="match status" value="1"/>
</dbReference>
<dbReference type="PATRIC" id="fig|1423788.3.peg.2372"/>
<comment type="similarity">
    <text evidence="2 6">Belongs to the peptidase C69 family.</text>
</comment>
<comment type="caution">
    <text evidence="7">The sequence shown here is derived from an EMBL/GenBank/DDBJ whole genome shotgun (WGS) entry which is preliminary data.</text>
</comment>
<gene>
    <name evidence="7" type="ORF">FC78_GL002301</name>
</gene>
<dbReference type="AlphaFoldDB" id="A0A0R1KG37"/>
<dbReference type="PANTHER" id="PTHR12994">
    <property type="entry name" value="SECERNIN"/>
    <property type="match status" value="1"/>
</dbReference>
<dbReference type="Gene3D" id="3.60.60.10">
    <property type="entry name" value="Penicillin V Acylase, Chain A"/>
    <property type="match status" value="1"/>
</dbReference>
<sequence length="479" mass="54754">MEGNLLMKRHTHAACTSIMVGKKASIDGSNYIARNEDNFVANWPKKFYVQKAVQNRHETYVSPYNKLTVELPETGYRYTTSPDANQDEGYYEEDGINEKNVGMSATESVTANEKVLAYDPLIKNGVAEDSMTTLVLPYIDSARKGVQYLGNLIAKYGSTESNGVEFFDKDDIWYMEIATGHHWVAIRIPDDSYAVAANQIGIEKIDFSDPENYMWSEGIQEFVEKNNLNPDFDGWNFRHIFGTDTKKDRHYNTPRVWYGQKMLNPSIEQNPESSNLPFLRKPEKKIAIEDIQAILASHYNETKFDPLGSGSEEDKKRYRAICLSRTMNSHILQMRDTDTGNQAVEWKGLGMPCFSAYVPFFTNANAIDESYSFVPETMNLDSAYWLYTALEFVVESHYQEFVEPNLDYQKELAQWARQKIAEVDKESQKLSGTALTDYLTDQNKIIAKHFNEATRAHLADLVTQGTELSKLTFKMDPNL</sequence>
<name>A0A0R1KG37_9LACO</name>
<evidence type="ECO:0000313" key="7">
    <source>
        <dbReference type="EMBL" id="KRK82296.1"/>
    </source>
</evidence>
<reference evidence="7 8" key="1">
    <citation type="journal article" date="2015" name="Genome Announc.">
        <title>Expanding the biotechnology potential of lactobacilli through comparative genomics of 213 strains and associated genera.</title>
        <authorList>
            <person name="Sun Z."/>
            <person name="Harris H.M."/>
            <person name="McCann A."/>
            <person name="Guo C."/>
            <person name="Argimon S."/>
            <person name="Zhang W."/>
            <person name="Yang X."/>
            <person name="Jeffery I.B."/>
            <person name="Cooney J.C."/>
            <person name="Kagawa T.F."/>
            <person name="Liu W."/>
            <person name="Song Y."/>
            <person name="Salvetti E."/>
            <person name="Wrobel A."/>
            <person name="Rasinkangas P."/>
            <person name="Parkhill J."/>
            <person name="Rea M.C."/>
            <person name="O'Sullivan O."/>
            <person name="Ritari J."/>
            <person name="Douillard F.P."/>
            <person name="Paul Ross R."/>
            <person name="Yang R."/>
            <person name="Briner A.E."/>
            <person name="Felis G.E."/>
            <person name="de Vos W.M."/>
            <person name="Barrangou R."/>
            <person name="Klaenhammer T.R."/>
            <person name="Caufield P.W."/>
            <person name="Cui Y."/>
            <person name="Zhang H."/>
            <person name="O'Toole P.W."/>
        </authorList>
    </citation>
    <scope>NUCLEOTIDE SEQUENCE [LARGE SCALE GENOMIC DNA]</scope>
    <source>
        <strain evidence="7 8">DSM 19674</strain>
    </source>
</reference>
<evidence type="ECO:0000256" key="6">
    <source>
        <dbReference type="RuleBase" id="RU364089"/>
    </source>
</evidence>
<evidence type="ECO:0000256" key="3">
    <source>
        <dbReference type="ARBA" id="ARBA00022670"/>
    </source>
</evidence>
<evidence type="ECO:0000256" key="2">
    <source>
        <dbReference type="ARBA" id="ARBA00007225"/>
    </source>
</evidence>
<evidence type="ECO:0000256" key="5">
    <source>
        <dbReference type="ARBA" id="ARBA00022997"/>
    </source>
</evidence>
<dbReference type="GO" id="GO:0006508">
    <property type="term" value="P:proteolysis"/>
    <property type="evidence" value="ECO:0007669"/>
    <property type="project" value="UniProtKB-KW"/>
</dbReference>
<accession>A0A0R1KG37</accession>
<dbReference type="EMBL" id="AZDY01000038">
    <property type="protein sequence ID" value="KRK82296.1"/>
    <property type="molecule type" value="Genomic_DNA"/>
</dbReference>
<keyword evidence="3 6" id="KW-0645">Protease</keyword>
<keyword evidence="4 6" id="KW-0378">Hydrolase</keyword>
<organism evidence="7 8">
    <name type="scientific">Companilactobacillus bobalius DSM 19674</name>
    <dbReference type="NCBI Taxonomy" id="1423788"/>
    <lineage>
        <taxon>Bacteria</taxon>
        <taxon>Bacillati</taxon>
        <taxon>Bacillota</taxon>
        <taxon>Bacilli</taxon>
        <taxon>Lactobacillales</taxon>
        <taxon>Lactobacillaceae</taxon>
        <taxon>Companilactobacillus</taxon>
        <taxon>Companilactobacillus bobalius</taxon>
    </lineage>
</organism>
<dbReference type="InterPro" id="IPR047804">
    <property type="entry name" value="C69_dipept_A-like"/>
</dbReference>
<dbReference type="STRING" id="1423788.FC78_GL002301"/>
<dbReference type="InterPro" id="IPR005322">
    <property type="entry name" value="Peptidase_C69"/>
</dbReference>
<keyword evidence="8" id="KW-1185">Reference proteome</keyword>
<evidence type="ECO:0000256" key="1">
    <source>
        <dbReference type="ARBA" id="ARBA00001670"/>
    </source>
</evidence>
<dbReference type="Proteomes" id="UP000051515">
    <property type="component" value="Unassembled WGS sequence"/>
</dbReference>
<evidence type="ECO:0000313" key="8">
    <source>
        <dbReference type="Proteomes" id="UP000051515"/>
    </source>
</evidence>
<dbReference type="Pfam" id="PF03577">
    <property type="entry name" value="Peptidase_C69"/>
    <property type="match status" value="1"/>
</dbReference>
<dbReference type="GO" id="GO:0016805">
    <property type="term" value="F:dipeptidase activity"/>
    <property type="evidence" value="ECO:0007669"/>
    <property type="project" value="UniProtKB-KW"/>
</dbReference>
<comment type="catalytic activity">
    <reaction evidence="1">
        <text>an L-aminoacyl-L-amino acid + H2O = 2 an L-alpha-amino acid</text>
        <dbReference type="Rhea" id="RHEA:48940"/>
        <dbReference type="ChEBI" id="CHEBI:15377"/>
        <dbReference type="ChEBI" id="CHEBI:59869"/>
        <dbReference type="ChEBI" id="CHEBI:77460"/>
        <dbReference type="EC" id="3.4.13.19"/>
    </reaction>
</comment>
<dbReference type="EC" id="3.4.-.-" evidence="6"/>
<protein>
    <recommendedName>
        <fullName evidence="6">Dipeptidase</fullName>
        <ecNumber evidence="6">3.4.-.-</ecNumber>
    </recommendedName>
</protein>
<dbReference type="GO" id="GO:0070004">
    <property type="term" value="F:cysteine-type exopeptidase activity"/>
    <property type="evidence" value="ECO:0007669"/>
    <property type="project" value="InterPro"/>
</dbReference>
<keyword evidence="5 6" id="KW-0224">Dipeptidase</keyword>